<dbReference type="InterPro" id="IPR036458">
    <property type="entry name" value="Na:dicarbo_symporter_sf"/>
</dbReference>
<dbReference type="VEuPathDB" id="VectorBase:PPAI008103"/>
<keyword evidence="3 9" id="KW-0813">Transport</keyword>
<dbReference type="SUPFAM" id="SSF118215">
    <property type="entry name" value="Proton glutamate symport protein"/>
    <property type="match status" value="1"/>
</dbReference>
<evidence type="ECO:0000256" key="1">
    <source>
        <dbReference type="ARBA" id="ARBA00004141"/>
    </source>
</evidence>
<protein>
    <recommendedName>
        <fullName evidence="9">Amino acid transporter</fullName>
    </recommendedName>
</protein>
<reference evidence="10" key="1">
    <citation type="submission" date="2022-08" db="UniProtKB">
        <authorList>
            <consortium name="EnsemblMetazoa"/>
        </authorList>
    </citation>
    <scope>IDENTIFICATION</scope>
    <source>
        <strain evidence="10">Israel</strain>
    </source>
</reference>
<dbReference type="Proteomes" id="UP000092462">
    <property type="component" value="Unassembled WGS sequence"/>
</dbReference>
<keyword evidence="6 9" id="KW-1133">Transmembrane helix</keyword>
<feature type="transmembrane region" description="Helical" evidence="9">
    <location>
        <begin position="7"/>
        <end position="24"/>
    </location>
</feature>
<dbReference type="PROSITE" id="PS00714">
    <property type="entry name" value="NA_DICARBOXYL_SYMP_2"/>
    <property type="match status" value="1"/>
</dbReference>
<evidence type="ECO:0000256" key="7">
    <source>
        <dbReference type="ARBA" id="ARBA00023136"/>
    </source>
</evidence>
<dbReference type="EMBL" id="AJVK01015616">
    <property type="status" value="NOT_ANNOTATED_CDS"/>
    <property type="molecule type" value="Genomic_DNA"/>
</dbReference>
<dbReference type="AlphaFoldDB" id="A0A1B0DIW6"/>
<proteinExistence type="inferred from homology"/>
<evidence type="ECO:0000313" key="10">
    <source>
        <dbReference type="EnsemblMetazoa" id="PPAI008103-PA"/>
    </source>
</evidence>
<evidence type="ECO:0000256" key="3">
    <source>
        <dbReference type="ARBA" id="ARBA00022448"/>
    </source>
</evidence>
<comment type="subcellular location">
    <subcellularLocation>
        <location evidence="1 9">Membrane</location>
        <topology evidence="1 9">Multi-pass membrane protein</topology>
    </subcellularLocation>
</comment>
<keyword evidence="7 9" id="KW-0472">Membrane</keyword>
<comment type="caution">
    <text evidence="9">Lacks conserved residue(s) required for the propagation of feature annotation.</text>
</comment>
<dbReference type="InterPro" id="IPR050746">
    <property type="entry name" value="DAACS"/>
</dbReference>
<evidence type="ECO:0000313" key="11">
    <source>
        <dbReference type="Proteomes" id="UP000092462"/>
    </source>
</evidence>
<dbReference type="PANTHER" id="PTHR11958:SF63">
    <property type="entry name" value="AMINO ACID TRANSPORTER"/>
    <property type="match status" value="1"/>
</dbReference>
<organism evidence="10 11">
    <name type="scientific">Phlebotomus papatasi</name>
    <name type="common">Sandfly</name>
    <dbReference type="NCBI Taxonomy" id="29031"/>
    <lineage>
        <taxon>Eukaryota</taxon>
        <taxon>Metazoa</taxon>
        <taxon>Ecdysozoa</taxon>
        <taxon>Arthropoda</taxon>
        <taxon>Hexapoda</taxon>
        <taxon>Insecta</taxon>
        <taxon>Pterygota</taxon>
        <taxon>Neoptera</taxon>
        <taxon>Endopterygota</taxon>
        <taxon>Diptera</taxon>
        <taxon>Nematocera</taxon>
        <taxon>Psychodoidea</taxon>
        <taxon>Psychodidae</taxon>
        <taxon>Phlebotomus</taxon>
        <taxon>Phlebotomus</taxon>
    </lineage>
</organism>
<dbReference type="EnsemblMetazoa" id="PPAI008103-RA">
    <property type="protein sequence ID" value="PPAI008103-PA"/>
    <property type="gene ID" value="PPAI008103"/>
</dbReference>
<feature type="transmembrane region" description="Helical" evidence="9">
    <location>
        <begin position="36"/>
        <end position="61"/>
    </location>
</feature>
<dbReference type="GO" id="GO:0015501">
    <property type="term" value="F:glutamate:sodium symporter activity"/>
    <property type="evidence" value="ECO:0007669"/>
    <property type="project" value="TreeGrafter"/>
</dbReference>
<dbReference type="GO" id="GO:0005313">
    <property type="term" value="F:L-glutamate transmembrane transporter activity"/>
    <property type="evidence" value="ECO:0007669"/>
    <property type="project" value="TreeGrafter"/>
</dbReference>
<keyword evidence="4 9" id="KW-0812">Transmembrane</keyword>
<dbReference type="GO" id="GO:0005886">
    <property type="term" value="C:plasma membrane"/>
    <property type="evidence" value="ECO:0007669"/>
    <property type="project" value="TreeGrafter"/>
</dbReference>
<dbReference type="InterPro" id="IPR001991">
    <property type="entry name" value="Na-dicarboxylate_symporter"/>
</dbReference>
<evidence type="ECO:0000256" key="8">
    <source>
        <dbReference type="ARBA" id="ARBA00023180"/>
    </source>
</evidence>
<dbReference type="VEuPathDB" id="VectorBase:PPAPM1_004283"/>
<dbReference type="PANTHER" id="PTHR11958">
    <property type="entry name" value="SODIUM/DICARBOXYLATE SYMPORTER-RELATED"/>
    <property type="match status" value="1"/>
</dbReference>
<evidence type="ECO:0000256" key="2">
    <source>
        <dbReference type="ARBA" id="ARBA00006148"/>
    </source>
</evidence>
<keyword evidence="8" id="KW-0325">Glycoprotein</keyword>
<evidence type="ECO:0000256" key="9">
    <source>
        <dbReference type="RuleBase" id="RU361216"/>
    </source>
</evidence>
<evidence type="ECO:0000256" key="4">
    <source>
        <dbReference type="ARBA" id="ARBA00022692"/>
    </source>
</evidence>
<accession>A0A1B0DIW6</accession>
<keyword evidence="5 9" id="KW-0769">Symport</keyword>
<dbReference type="Pfam" id="PF00375">
    <property type="entry name" value="SDF"/>
    <property type="match status" value="1"/>
</dbReference>
<sequence>MKITRWVIWFSPVGVLFLICAKFIESDNLDVFLRLGIYFGTVLGGILFHGFVVLPLIYYCLTRKNPYILVRHMGQAIATAFGTSSSSATIPVTLQCLEENHGVDPRISRFMIPIGATINMDGTALYEAVAVIFIAQLRNVPMSFVDILAISLTATAASIGAASIPQAGLVTMVMVLDVVGLPAEDVSIIVAVDWLLDRFRTVINVIGDSFGVGIVGNYSKKFLKQLDSQQFNDSNVELHERL</sequence>
<dbReference type="GO" id="GO:0015175">
    <property type="term" value="F:neutral L-amino acid transmembrane transporter activity"/>
    <property type="evidence" value="ECO:0007669"/>
    <property type="project" value="TreeGrafter"/>
</dbReference>
<dbReference type="InterPro" id="IPR018107">
    <property type="entry name" value="Na-dicarboxylate_symporter_CS"/>
</dbReference>
<name>A0A1B0DIW6_PHLPP</name>
<dbReference type="PRINTS" id="PR00173">
    <property type="entry name" value="EDTRNSPORT"/>
</dbReference>
<keyword evidence="11" id="KW-1185">Reference proteome</keyword>
<evidence type="ECO:0000256" key="6">
    <source>
        <dbReference type="ARBA" id="ARBA00022989"/>
    </source>
</evidence>
<dbReference type="Gene3D" id="1.10.3860.10">
    <property type="entry name" value="Sodium:dicarboxylate symporter"/>
    <property type="match status" value="1"/>
</dbReference>
<evidence type="ECO:0000256" key="5">
    <source>
        <dbReference type="ARBA" id="ARBA00022847"/>
    </source>
</evidence>
<comment type="similarity">
    <text evidence="2 9">Belongs to the dicarboxylate/amino acid:cation symporter (DAACS) (TC 2.A.23) family.</text>
</comment>